<dbReference type="AlphaFoldDB" id="A0A9P7V177"/>
<evidence type="ECO:0000313" key="2">
    <source>
        <dbReference type="EMBL" id="KAG7098362.1"/>
    </source>
</evidence>
<evidence type="ECO:0000313" key="3">
    <source>
        <dbReference type="Proteomes" id="UP001049176"/>
    </source>
</evidence>
<evidence type="ECO:0000256" key="1">
    <source>
        <dbReference type="SAM" id="SignalP"/>
    </source>
</evidence>
<keyword evidence="1" id="KW-0732">Signal</keyword>
<feature type="signal peptide" evidence="1">
    <location>
        <begin position="1"/>
        <end position="20"/>
    </location>
</feature>
<dbReference type="KEGG" id="more:E1B28_000320"/>
<name>A0A9P7V177_9AGAR</name>
<dbReference type="Proteomes" id="UP001049176">
    <property type="component" value="Chromosome 1"/>
</dbReference>
<keyword evidence="3" id="KW-1185">Reference proteome</keyword>
<dbReference type="RefSeq" id="XP_043014832.1">
    <property type="nucleotide sequence ID" value="XM_043146132.1"/>
</dbReference>
<dbReference type="GeneID" id="66069396"/>
<dbReference type="EMBL" id="CM032181">
    <property type="protein sequence ID" value="KAG7098362.1"/>
    <property type="molecule type" value="Genomic_DNA"/>
</dbReference>
<protein>
    <submittedName>
        <fullName evidence="2">Uncharacterized protein</fullName>
    </submittedName>
</protein>
<comment type="caution">
    <text evidence="2">The sequence shown here is derived from an EMBL/GenBank/DDBJ whole genome shotgun (WGS) entry which is preliminary data.</text>
</comment>
<gene>
    <name evidence="2" type="ORF">E1B28_000320</name>
</gene>
<organism evidence="2 3">
    <name type="scientific">Marasmius oreades</name>
    <name type="common">fairy-ring Marasmius</name>
    <dbReference type="NCBI Taxonomy" id="181124"/>
    <lineage>
        <taxon>Eukaryota</taxon>
        <taxon>Fungi</taxon>
        <taxon>Dikarya</taxon>
        <taxon>Basidiomycota</taxon>
        <taxon>Agaricomycotina</taxon>
        <taxon>Agaricomycetes</taxon>
        <taxon>Agaricomycetidae</taxon>
        <taxon>Agaricales</taxon>
        <taxon>Marasmiineae</taxon>
        <taxon>Marasmiaceae</taxon>
        <taxon>Marasmius</taxon>
    </lineage>
</organism>
<proteinExistence type="predicted"/>
<reference evidence="2" key="1">
    <citation type="journal article" date="2021" name="Genome Biol. Evol.">
        <title>The assembled and annotated genome of the fairy-ring fungus Marasmius oreades.</title>
        <authorList>
            <person name="Hiltunen M."/>
            <person name="Ament-Velasquez S.L."/>
            <person name="Johannesson H."/>
        </authorList>
    </citation>
    <scope>NUCLEOTIDE SEQUENCE</scope>
    <source>
        <strain evidence="2">03SP1</strain>
    </source>
</reference>
<accession>A0A9P7V177</accession>
<feature type="chain" id="PRO_5040344523" evidence="1">
    <location>
        <begin position="21"/>
        <end position="97"/>
    </location>
</feature>
<sequence length="97" mass="10824">MGLAYLIFALLLLSATGGHAVIPIKDVEKHAARPFVENRYIVELETISIDGFQPKTAHKRFYDSLESREVTFDVSKEFDSPGIFIGVSLTLKDPDVQ</sequence>
<dbReference type="OrthoDB" id="3051171at2759"/>